<feature type="region of interest" description="Disordered" evidence="1">
    <location>
        <begin position="1"/>
        <end position="37"/>
    </location>
</feature>
<protein>
    <submittedName>
        <fullName evidence="2">Uncharacterized protein</fullName>
    </submittedName>
</protein>
<dbReference type="AlphaFoldDB" id="A0A3L6KZ87"/>
<dbReference type="Proteomes" id="UP000266743">
    <property type="component" value="Chromosome 10"/>
</dbReference>
<reference evidence="2 3" key="1">
    <citation type="submission" date="2018-09" db="EMBL/GenBank/DDBJ databases">
        <title>whole genome sequence of T. equiperdum IVM-t1 strain.</title>
        <authorList>
            <person name="Suganuma K."/>
        </authorList>
    </citation>
    <scope>NUCLEOTIDE SEQUENCE [LARGE SCALE GENOMIC DNA]</scope>
    <source>
        <strain evidence="2 3">IVM-t1</strain>
    </source>
</reference>
<feature type="compositionally biased region" description="Polar residues" evidence="1">
    <location>
        <begin position="10"/>
        <end position="27"/>
    </location>
</feature>
<feature type="compositionally biased region" description="Basic and acidic residues" evidence="1">
    <location>
        <begin position="256"/>
        <end position="267"/>
    </location>
</feature>
<evidence type="ECO:0000313" key="3">
    <source>
        <dbReference type="Proteomes" id="UP000266743"/>
    </source>
</evidence>
<comment type="caution">
    <text evidence="2">The sequence shown here is derived from an EMBL/GenBank/DDBJ whole genome shotgun (WGS) entry which is preliminary data.</text>
</comment>
<accession>A0A3L6KZ87</accession>
<feature type="region of interest" description="Disordered" evidence="1">
    <location>
        <begin position="256"/>
        <end position="284"/>
    </location>
</feature>
<dbReference type="EMBL" id="QSBY01000010">
    <property type="protein sequence ID" value="RHW69684.1"/>
    <property type="molecule type" value="Genomic_DNA"/>
</dbReference>
<organism evidence="2 3">
    <name type="scientific">Trypanosoma brucei equiperdum</name>
    <dbReference type="NCBI Taxonomy" id="630700"/>
    <lineage>
        <taxon>Eukaryota</taxon>
        <taxon>Discoba</taxon>
        <taxon>Euglenozoa</taxon>
        <taxon>Kinetoplastea</taxon>
        <taxon>Metakinetoplastina</taxon>
        <taxon>Trypanosomatida</taxon>
        <taxon>Trypanosomatidae</taxon>
        <taxon>Trypanosoma</taxon>
    </lineage>
</organism>
<gene>
    <name evidence="2" type="ORF">DPX39_100120600</name>
</gene>
<proteinExistence type="predicted"/>
<evidence type="ECO:0000313" key="2">
    <source>
        <dbReference type="EMBL" id="RHW69684.1"/>
    </source>
</evidence>
<sequence length="371" mass="40302">MLQGEMACHSKTNNVRGSDDSSGTNKLDTSRSPEVDFGPPPKYDDIFQFIAEHAGRLPRNAYTGTSPYEYTGCDYALVLYAIMPSKCIDLSRLCWSTAPLSSQLEGNLVAFCEGALGLQLSDAPVSSLTPHSLRTSPSCIMHHMKVQHWLYNLSLRFPPDEGFDAATIRMKYRHAQLGEPHLTAKQSMIPATGSSSPLPTPEMHLLRPNVSGQRNPPYAHCQSLWESPLLEVEGFASTRGEVAALAASCVEDIKSQERPPKGYERRWRSGVPDAGGPVGAGGRARNVRQEHGKVTSMTVNSVTSGAAKGAPPNNLAEQWCESESRRLHLKDTLLCARREAHSTLFGDGVINFDSVLSILQGGIPAFSNAAQ</sequence>
<name>A0A3L6KZ87_9TRYP</name>
<evidence type="ECO:0000256" key="1">
    <source>
        <dbReference type="SAM" id="MobiDB-lite"/>
    </source>
</evidence>